<dbReference type="EMBL" id="CAJNOE010002080">
    <property type="protein sequence ID" value="CAF1466821.1"/>
    <property type="molecule type" value="Genomic_DNA"/>
</dbReference>
<gene>
    <name evidence="11" type="ORF">IZO911_LOCUS43238</name>
</gene>
<dbReference type="GO" id="GO:0046983">
    <property type="term" value="F:protein dimerization activity"/>
    <property type="evidence" value="ECO:0007669"/>
    <property type="project" value="InterPro"/>
</dbReference>
<dbReference type="GO" id="GO:0005886">
    <property type="term" value="C:plasma membrane"/>
    <property type="evidence" value="ECO:0007669"/>
    <property type="project" value="UniProtKB-SubCell"/>
</dbReference>
<feature type="domain" description="Anoctamin transmembrane" evidence="9">
    <location>
        <begin position="196"/>
        <end position="271"/>
    </location>
</feature>
<feature type="transmembrane region" description="Helical" evidence="8">
    <location>
        <begin position="604"/>
        <end position="625"/>
    </location>
</feature>
<feature type="transmembrane region" description="Helical" evidence="8">
    <location>
        <begin position="767"/>
        <end position="790"/>
    </location>
</feature>
<feature type="transmembrane region" description="Helical" evidence="8">
    <location>
        <begin position="548"/>
        <end position="569"/>
    </location>
</feature>
<evidence type="ECO:0000256" key="7">
    <source>
        <dbReference type="ARBA" id="ARBA00023180"/>
    </source>
</evidence>
<evidence type="ECO:0000256" key="1">
    <source>
        <dbReference type="ARBA" id="ARBA00004651"/>
    </source>
</evidence>
<dbReference type="InterPro" id="IPR007632">
    <property type="entry name" value="Anoctamin"/>
</dbReference>
<evidence type="ECO:0000259" key="9">
    <source>
        <dbReference type="Pfam" id="PF04547"/>
    </source>
</evidence>
<keyword evidence="3" id="KW-1003">Cell membrane</keyword>
<evidence type="ECO:0000256" key="6">
    <source>
        <dbReference type="ARBA" id="ARBA00023136"/>
    </source>
</evidence>
<proteinExistence type="inferred from homology"/>
<feature type="transmembrane region" description="Helical" evidence="8">
    <location>
        <begin position="204"/>
        <end position="231"/>
    </location>
</feature>
<dbReference type="AlphaFoldDB" id="A0A815QPX5"/>
<accession>A0A815QPX5</accession>
<dbReference type="Proteomes" id="UP000663860">
    <property type="component" value="Unassembled WGS sequence"/>
</dbReference>
<feature type="transmembrane region" description="Helical" evidence="8">
    <location>
        <begin position="929"/>
        <end position="952"/>
    </location>
</feature>
<dbReference type="Pfam" id="PF04547">
    <property type="entry name" value="Anoctamin"/>
    <property type="match status" value="2"/>
</dbReference>
<sequence length="1058" mass="122562">MYVKVHMPFEMLLSTAEHIRMRLPIEKIEENKNNALEPPNKSCWNRFTTSLKRPFRLDPSLSKQDLDHYTAIYSSNNPNFEHLFATLRGSKELYFTPSERILLTYELLARAHPVDHDKDLPREDMTTPGASGNRVKRPGIGRLITEKAYESYFPLHEPLRDDVRHIDDEKLNDREKLRKHWATMRRCFKFQPLSLIRSYMGEKIAFYFVLTGFYNQMLIPPALVGLIIFIYGVASVFTDTPTSDICGSYGQSTYMCPRCDLSCPFWKLSESCVYSKYWATMRQCFKFQPLFLIRSYMGEKVAFYFALTGFYNQMLIPPALVGLIIFIYGVASVFTDTPTSDICGSYGQSTYMCPRCDKICPFWKLSESCVYSKISYVFDNTATVVFAILMSLWARWFVEFWKRREAVLRYEWDSINFDSTIEPIRPAYETKAEKMGGERRTNPVTEINEPYIPRIKQIPSFILSVVVVIVTIAIVCVTIFCTIIYRVQMDYLLKNTSVKTYSSIIITITSAIVNLICSLILSLLYYWIAGKITDLELHKYQSKYDNSLIIKIYLFQFVNFYASLFYIAFFKGRSTQYPSNYGEPSKGDFTEQCDPAGCLVELSIQLIIIMIGKQIINNVFEFLFAMGRTCKRLFRNHGKKYEEGPWEEDYNLYDFNSIVLIDEYLELAVLRYEWDSINFDSTFEPIRPAYETKAEKIGGERRINPVTEIEEPYISLKKRIRWLILAVVVVIVTVAIVCVTVFCTIIYRVQMDYHLQSTSLKTYSSIIITITSAVMNLICSLILSLLYYWIASKLTDLELHKYQSKYDNSLIIKIYLFQFANFYASLFYIAFFKGRSTEYPSNYGEPGKGDFTEQCDPAGCLVELSIQLLIIMIGMQIVSNLWEFIYAMGRTLTRLFRNHGKKYEDEPWEEDYNLYDFNSIVLIDEYLELAIQFGFVTLFAVAFPLAPLFALINNLVELRLDAWKLLTRYKRPIPFKAADIGIWSDIFSGVSYLAVLTNAIVIAWTSEFIPKMAYRILQSTGSSLSGYVDWTLTSISIADYNNTGRMPPDVPGGLTYCR</sequence>
<name>A0A815QPX5_9BILA</name>
<dbReference type="PANTHER" id="PTHR12308:SF84">
    <property type="entry name" value="ANOCTAMIN"/>
    <property type="match status" value="1"/>
</dbReference>
<feature type="transmembrane region" description="Helical" evidence="8">
    <location>
        <begin position="810"/>
        <end position="831"/>
    </location>
</feature>
<feature type="transmembrane region" description="Helical" evidence="8">
    <location>
        <begin position="986"/>
        <end position="1005"/>
    </location>
</feature>
<evidence type="ECO:0000313" key="11">
    <source>
        <dbReference type="EMBL" id="CAF1466821.1"/>
    </source>
</evidence>
<comment type="similarity">
    <text evidence="2 8">Belongs to the anoctamin family.</text>
</comment>
<dbReference type="PANTHER" id="PTHR12308">
    <property type="entry name" value="ANOCTAMIN"/>
    <property type="match status" value="1"/>
</dbReference>
<feature type="transmembrane region" description="Helical" evidence="8">
    <location>
        <begin position="301"/>
        <end position="331"/>
    </location>
</feature>
<evidence type="ECO:0000256" key="4">
    <source>
        <dbReference type="ARBA" id="ARBA00022692"/>
    </source>
</evidence>
<protein>
    <recommendedName>
        <fullName evidence="8">Anoctamin</fullName>
    </recommendedName>
</protein>
<evidence type="ECO:0000256" key="8">
    <source>
        <dbReference type="RuleBase" id="RU280814"/>
    </source>
</evidence>
<comment type="caution">
    <text evidence="11">The sequence shown here is derived from an EMBL/GenBank/DDBJ whole genome shotgun (WGS) entry which is preliminary data.</text>
</comment>
<reference evidence="11" key="1">
    <citation type="submission" date="2021-02" db="EMBL/GenBank/DDBJ databases">
        <authorList>
            <person name="Nowell W R."/>
        </authorList>
    </citation>
    <scope>NUCLEOTIDE SEQUENCE</scope>
</reference>
<dbReference type="GO" id="GO:0005254">
    <property type="term" value="F:chloride channel activity"/>
    <property type="evidence" value="ECO:0007669"/>
    <property type="project" value="TreeGrafter"/>
</dbReference>
<dbReference type="InterPro" id="IPR049452">
    <property type="entry name" value="Anoctamin_TM"/>
</dbReference>
<dbReference type="InterPro" id="IPR032394">
    <property type="entry name" value="Anoct_dimer"/>
</dbReference>
<feature type="domain" description="Anoctamin transmembrane" evidence="9">
    <location>
        <begin position="669"/>
        <end position="1019"/>
    </location>
</feature>
<comment type="caution">
    <text evidence="8">Lacks conserved residue(s) required for the propagation of feature annotation.</text>
</comment>
<keyword evidence="7" id="KW-0325">Glycoprotein</keyword>
<evidence type="ECO:0000256" key="3">
    <source>
        <dbReference type="ARBA" id="ARBA00022475"/>
    </source>
</evidence>
<feature type="transmembrane region" description="Helical" evidence="8">
    <location>
        <begin position="461"/>
        <end position="485"/>
    </location>
</feature>
<evidence type="ECO:0000256" key="2">
    <source>
        <dbReference type="ARBA" id="ARBA00009671"/>
    </source>
</evidence>
<feature type="transmembrane region" description="Helical" evidence="8">
    <location>
        <begin position="505"/>
        <end position="528"/>
    </location>
</feature>
<organism evidence="11 12">
    <name type="scientific">Adineta steineri</name>
    <dbReference type="NCBI Taxonomy" id="433720"/>
    <lineage>
        <taxon>Eukaryota</taxon>
        <taxon>Metazoa</taxon>
        <taxon>Spiralia</taxon>
        <taxon>Gnathifera</taxon>
        <taxon>Rotifera</taxon>
        <taxon>Eurotatoria</taxon>
        <taxon>Bdelloidea</taxon>
        <taxon>Adinetida</taxon>
        <taxon>Adinetidae</taxon>
        <taxon>Adineta</taxon>
    </lineage>
</organism>
<feature type="transmembrane region" description="Helical" evidence="8">
    <location>
        <begin position="374"/>
        <end position="394"/>
    </location>
</feature>
<feature type="transmembrane region" description="Helical" evidence="8">
    <location>
        <begin position="866"/>
        <end position="887"/>
    </location>
</feature>
<evidence type="ECO:0000259" key="10">
    <source>
        <dbReference type="Pfam" id="PF16178"/>
    </source>
</evidence>
<feature type="domain" description="Anoctamin dimerisation" evidence="10">
    <location>
        <begin position="1"/>
        <end position="193"/>
    </location>
</feature>
<dbReference type="Pfam" id="PF16178">
    <property type="entry name" value="Anoct_dimer"/>
    <property type="match status" value="1"/>
</dbReference>
<keyword evidence="4 8" id="KW-0812">Transmembrane</keyword>
<evidence type="ECO:0000256" key="5">
    <source>
        <dbReference type="ARBA" id="ARBA00022989"/>
    </source>
</evidence>
<comment type="subcellular location">
    <subcellularLocation>
        <location evidence="1">Cell membrane</location>
        <topology evidence="1">Multi-pass membrane protein</topology>
    </subcellularLocation>
    <subcellularLocation>
        <location evidence="8">Membrane</location>
        <topology evidence="8">Multi-pass membrane protein</topology>
    </subcellularLocation>
</comment>
<feature type="transmembrane region" description="Helical" evidence="8">
    <location>
        <begin position="722"/>
        <end position="747"/>
    </location>
</feature>
<keyword evidence="6 8" id="KW-0472">Membrane</keyword>
<evidence type="ECO:0000313" key="12">
    <source>
        <dbReference type="Proteomes" id="UP000663860"/>
    </source>
</evidence>
<keyword evidence="5 8" id="KW-1133">Transmembrane helix</keyword>